<dbReference type="Pfam" id="PF13561">
    <property type="entry name" value="adh_short_C2"/>
    <property type="match status" value="1"/>
</dbReference>
<accession>A0A6G1G0Z1</accession>
<dbReference type="EMBL" id="ML975160">
    <property type="protein sequence ID" value="KAF1811652.1"/>
    <property type="molecule type" value="Genomic_DNA"/>
</dbReference>
<keyword evidence="4" id="KW-1185">Reference proteome</keyword>
<proteinExistence type="inferred from homology"/>
<dbReference type="Proteomes" id="UP000504638">
    <property type="component" value="Unplaced"/>
</dbReference>
<dbReference type="InterPro" id="IPR036291">
    <property type="entry name" value="NAD(P)-bd_dom_sf"/>
</dbReference>
<sequence length="265" mass="27997">MPGRLQGKVAVITGNSTGIGRATSLTFQREGATIVCSDLKEEAPDGSSTRALIEQAGGKAIFVPCNVTKPSEVENLMDTAIKEYGRIDILVCNAGIHGFSKEHGPGPIWEIDHSAWEASMSVNVYGVVHTLKYAIRHMIKQDPAADGKRGRIINLASIYGLVASTGASPYIAAKHAVSGLTKATALELAPHKIHCNAVSPGFTDTAFIAGQKDDIALWESINSKHPLGGIGQAQDIANMILFMASEENTWMSGAVVPVDGGYTAQ</sequence>
<name>A0A6G1G0Z1_9PEZI</name>
<organism evidence="3">
    <name type="scientific">Eremomyces bilateralis CBS 781.70</name>
    <dbReference type="NCBI Taxonomy" id="1392243"/>
    <lineage>
        <taxon>Eukaryota</taxon>
        <taxon>Fungi</taxon>
        <taxon>Dikarya</taxon>
        <taxon>Ascomycota</taxon>
        <taxon>Pezizomycotina</taxon>
        <taxon>Dothideomycetes</taxon>
        <taxon>Dothideomycetes incertae sedis</taxon>
        <taxon>Eremomycetales</taxon>
        <taxon>Eremomycetaceae</taxon>
        <taxon>Eremomyces</taxon>
    </lineage>
</organism>
<dbReference type="GeneID" id="54420180"/>
<dbReference type="FunFam" id="3.40.50.720:FF:000084">
    <property type="entry name" value="Short-chain dehydrogenase reductase"/>
    <property type="match status" value="1"/>
</dbReference>
<evidence type="ECO:0000313" key="4">
    <source>
        <dbReference type="Proteomes" id="UP000504638"/>
    </source>
</evidence>
<evidence type="ECO:0000256" key="1">
    <source>
        <dbReference type="ARBA" id="ARBA00006484"/>
    </source>
</evidence>
<dbReference type="RefSeq" id="XP_033533283.1">
    <property type="nucleotide sequence ID" value="XM_033679610.1"/>
</dbReference>
<evidence type="ECO:0000313" key="5">
    <source>
        <dbReference type="RefSeq" id="XP_033533283.1"/>
    </source>
</evidence>
<comment type="similarity">
    <text evidence="1">Belongs to the short-chain dehydrogenases/reductases (SDR) family.</text>
</comment>
<dbReference type="PRINTS" id="PR00080">
    <property type="entry name" value="SDRFAMILY"/>
</dbReference>
<dbReference type="PANTHER" id="PTHR42760">
    <property type="entry name" value="SHORT-CHAIN DEHYDROGENASES/REDUCTASES FAMILY MEMBER"/>
    <property type="match status" value="1"/>
</dbReference>
<evidence type="ECO:0000256" key="2">
    <source>
        <dbReference type="ARBA" id="ARBA00022857"/>
    </source>
</evidence>
<gene>
    <name evidence="3 5" type="ORF">P152DRAFT_459116</name>
</gene>
<dbReference type="Gene3D" id="3.40.50.720">
    <property type="entry name" value="NAD(P)-binding Rossmann-like Domain"/>
    <property type="match status" value="1"/>
</dbReference>
<dbReference type="InterPro" id="IPR002347">
    <property type="entry name" value="SDR_fam"/>
</dbReference>
<dbReference type="PRINTS" id="PR00081">
    <property type="entry name" value="GDHRDH"/>
</dbReference>
<protein>
    <submittedName>
        <fullName evidence="3 5">NAD(P)-binding protein</fullName>
    </submittedName>
</protein>
<reference evidence="5" key="3">
    <citation type="submission" date="2025-04" db="UniProtKB">
        <authorList>
            <consortium name="RefSeq"/>
        </authorList>
    </citation>
    <scope>IDENTIFICATION</scope>
    <source>
        <strain evidence="5">CBS 781.70</strain>
    </source>
</reference>
<reference evidence="3 5" key="1">
    <citation type="submission" date="2020-01" db="EMBL/GenBank/DDBJ databases">
        <authorList>
            <consortium name="DOE Joint Genome Institute"/>
            <person name="Haridas S."/>
            <person name="Albert R."/>
            <person name="Binder M."/>
            <person name="Bloem J."/>
            <person name="Labutti K."/>
            <person name="Salamov A."/>
            <person name="Andreopoulos B."/>
            <person name="Baker S.E."/>
            <person name="Barry K."/>
            <person name="Bills G."/>
            <person name="Bluhm B.H."/>
            <person name="Cannon C."/>
            <person name="Castanera R."/>
            <person name="Culley D.E."/>
            <person name="Daum C."/>
            <person name="Ezra D."/>
            <person name="Gonzalez J.B."/>
            <person name="Henrissat B."/>
            <person name="Kuo A."/>
            <person name="Liang C."/>
            <person name="Lipzen A."/>
            <person name="Lutzoni F."/>
            <person name="Magnuson J."/>
            <person name="Mondo S."/>
            <person name="Nolan M."/>
            <person name="Ohm R."/>
            <person name="Pangilinan J."/>
            <person name="Park H.-J."/>
            <person name="Ramirez L."/>
            <person name="Alfaro M."/>
            <person name="Sun H."/>
            <person name="Tritt A."/>
            <person name="Yoshinaga Y."/>
            <person name="Zwiers L.-H."/>
            <person name="Turgeon B.G."/>
            <person name="Goodwin S.B."/>
            <person name="Spatafora J.W."/>
            <person name="Crous P.W."/>
            <person name="Grigoriev I.V."/>
        </authorList>
    </citation>
    <scope>NUCLEOTIDE SEQUENCE</scope>
    <source>
        <strain evidence="3 5">CBS 781.70</strain>
    </source>
</reference>
<dbReference type="GO" id="GO:0016616">
    <property type="term" value="F:oxidoreductase activity, acting on the CH-OH group of donors, NAD or NADP as acceptor"/>
    <property type="evidence" value="ECO:0007669"/>
    <property type="project" value="TreeGrafter"/>
</dbReference>
<dbReference type="OrthoDB" id="417891at2759"/>
<dbReference type="SUPFAM" id="SSF51735">
    <property type="entry name" value="NAD(P)-binding Rossmann-fold domains"/>
    <property type="match status" value="1"/>
</dbReference>
<dbReference type="PANTHER" id="PTHR42760:SF124">
    <property type="entry name" value="SHORT-CHAIN DEHYDROGENASE_REDUCTASE"/>
    <property type="match status" value="1"/>
</dbReference>
<keyword evidence="2" id="KW-0521">NADP</keyword>
<reference evidence="5" key="2">
    <citation type="submission" date="2020-04" db="EMBL/GenBank/DDBJ databases">
        <authorList>
            <consortium name="NCBI Genome Project"/>
        </authorList>
    </citation>
    <scope>NUCLEOTIDE SEQUENCE</scope>
    <source>
        <strain evidence="5">CBS 781.70</strain>
    </source>
</reference>
<dbReference type="CDD" id="cd05233">
    <property type="entry name" value="SDR_c"/>
    <property type="match status" value="1"/>
</dbReference>
<evidence type="ECO:0000313" key="3">
    <source>
        <dbReference type="EMBL" id="KAF1811652.1"/>
    </source>
</evidence>
<dbReference type="AlphaFoldDB" id="A0A6G1G0Z1"/>